<evidence type="ECO:0000313" key="4">
    <source>
        <dbReference type="Proteomes" id="UP000006051"/>
    </source>
</evidence>
<dbReference type="GeneID" id="71569224"/>
<reference evidence="3 4" key="1">
    <citation type="submission" date="2012-06" db="EMBL/GenBank/DDBJ databases">
        <title>The complete genome of Ornithobacterium rhinotracheale DSM 15997.</title>
        <authorList>
            <consortium name="US DOE Joint Genome Institute (JGI-PGF)"/>
            <person name="Lucas S."/>
            <person name="Copeland A."/>
            <person name="Lapidus A."/>
            <person name="Goodwin L."/>
            <person name="Pitluck S."/>
            <person name="Peters L."/>
            <person name="Mikhailova N."/>
            <person name="Teshima H."/>
            <person name="Kyrpides N."/>
            <person name="Mavromatis K."/>
            <person name="Pagani I."/>
            <person name="Ivanova N."/>
            <person name="Ovchinnikova G."/>
            <person name="Zeytun A."/>
            <person name="Detter J.C."/>
            <person name="Han C."/>
            <person name="Land M."/>
            <person name="Hauser L."/>
            <person name="Markowitz V."/>
            <person name="Cheng J.-F."/>
            <person name="Hugenholtz P."/>
            <person name="Woyke T."/>
            <person name="Wu D."/>
            <person name="Lang E."/>
            <person name="Kopitz M."/>
            <person name="Brambilla E."/>
            <person name="Klenk H.-P."/>
            <person name="Eisen J.A."/>
        </authorList>
    </citation>
    <scope>NUCLEOTIDE SEQUENCE [LARGE SCALE GENOMIC DNA]</scope>
    <source>
        <strain evidence="4">ATCC 51463 / DSM 15997 / CCUG 23171 / LMG 9086</strain>
    </source>
</reference>
<dbReference type="KEGG" id="orh:Ornrh_0936"/>
<dbReference type="RefSeq" id="WP_014790731.1">
    <property type="nucleotide sequence ID" value="NC_018016.1"/>
</dbReference>
<keyword evidence="4" id="KW-1185">Reference proteome</keyword>
<gene>
    <name evidence="3" type="ordered locus">Ornrh_0936</name>
</gene>
<dbReference type="GeneID" id="97257641"/>
<evidence type="ECO:0000259" key="2">
    <source>
        <dbReference type="Pfam" id="PF08308"/>
    </source>
</evidence>
<feature type="chain" id="PRO_5003685352" evidence="1">
    <location>
        <begin position="22"/>
        <end position="124"/>
    </location>
</feature>
<dbReference type="PROSITE" id="PS51257">
    <property type="entry name" value="PROKAR_LIPOPROTEIN"/>
    <property type="match status" value="1"/>
</dbReference>
<feature type="signal peptide" evidence="1">
    <location>
        <begin position="1"/>
        <end position="21"/>
    </location>
</feature>
<dbReference type="EMBL" id="CP003283">
    <property type="protein sequence ID" value="AFL97130.1"/>
    <property type="molecule type" value="Genomic_DNA"/>
</dbReference>
<keyword evidence="1" id="KW-0732">Signal</keyword>
<name>I3ZZJ6_ORNRL</name>
<protein>
    <submittedName>
        <fullName evidence="3">PEGA domain-containing protein</fullName>
    </submittedName>
</protein>
<accession>I3ZZJ6</accession>
<evidence type="ECO:0000313" key="3">
    <source>
        <dbReference type="EMBL" id="AFL97130.1"/>
    </source>
</evidence>
<dbReference type="AlphaFoldDB" id="I3ZZJ6"/>
<sequence length="124" mass="13858">MKRTKRYACGLIVILSLSSCATIFTGTSDRITFNSTPVGATVYERGIEKCKTPCTLKVTRTLSEKDIEFKKDGYQNRTIELDAKFNPVSIINLTNILGWGIDALSGAVKKYDTKVYNIELEPKK</sequence>
<organism evidence="3 4">
    <name type="scientific">Ornithobacterium rhinotracheale (strain ATCC 51463 / DSM 15997 / CCUG 23171 / CIP 104009 / LMG 9086)</name>
    <dbReference type="NCBI Taxonomy" id="867902"/>
    <lineage>
        <taxon>Bacteria</taxon>
        <taxon>Pseudomonadati</taxon>
        <taxon>Bacteroidota</taxon>
        <taxon>Flavobacteriia</taxon>
        <taxon>Flavobacteriales</taxon>
        <taxon>Weeksellaceae</taxon>
        <taxon>Ornithobacterium</taxon>
    </lineage>
</organism>
<evidence type="ECO:0000256" key="1">
    <source>
        <dbReference type="SAM" id="SignalP"/>
    </source>
</evidence>
<dbReference type="eggNOG" id="ENOG50331AI">
    <property type="taxonomic scope" value="Bacteria"/>
</dbReference>
<dbReference type="InterPro" id="IPR013229">
    <property type="entry name" value="PEGA"/>
</dbReference>
<dbReference type="Proteomes" id="UP000006051">
    <property type="component" value="Chromosome"/>
</dbReference>
<proteinExistence type="predicted"/>
<feature type="domain" description="PEGA" evidence="2">
    <location>
        <begin position="31"/>
        <end position="84"/>
    </location>
</feature>
<dbReference type="PATRIC" id="fig|867902.3.peg.919"/>
<dbReference type="Pfam" id="PF08308">
    <property type="entry name" value="PEGA"/>
    <property type="match status" value="1"/>
</dbReference>
<dbReference type="HOGENOM" id="CLU_124448_2_0_10"/>